<reference evidence="1 2" key="1">
    <citation type="submission" date="2023-03" db="EMBL/GenBank/DDBJ databases">
        <title>WGS of Gossypium arboreum.</title>
        <authorList>
            <person name="Yu D."/>
        </authorList>
    </citation>
    <scope>NUCLEOTIDE SEQUENCE [LARGE SCALE GENOMIC DNA]</scope>
    <source>
        <tissue evidence="1">Leaf</tissue>
    </source>
</reference>
<name>A0ABR0N1L7_GOSAR</name>
<proteinExistence type="predicted"/>
<evidence type="ECO:0000313" key="1">
    <source>
        <dbReference type="EMBL" id="KAK5784443.1"/>
    </source>
</evidence>
<keyword evidence="2" id="KW-1185">Reference proteome</keyword>
<comment type="caution">
    <text evidence="1">The sequence shown here is derived from an EMBL/GenBank/DDBJ whole genome shotgun (WGS) entry which is preliminary data.</text>
</comment>
<dbReference type="Proteomes" id="UP001358586">
    <property type="component" value="Chromosome 11"/>
</dbReference>
<evidence type="ECO:0000313" key="2">
    <source>
        <dbReference type="Proteomes" id="UP001358586"/>
    </source>
</evidence>
<accession>A0ABR0N1L7</accession>
<protein>
    <submittedName>
        <fullName evidence="1">Uncharacterized protein</fullName>
    </submittedName>
</protein>
<gene>
    <name evidence="1" type="ORF">PVK06_038967</name>
</gene>
<dbReference type="PANTHER" id="PTHR47592:SF30">
    <property type="entry name" value="CCHC-TYPE DOMAIN-CONTAINING PROTEIN"/>
    <property type="match status" value="1"/>
</dbReference>
<dbReference type="PANTHER" id="PTHR47592">
    <property type="entry name" value="PBF68 PROTEIN"/>
    <property type="match status" value="1"/>
</dbReference>
<organism evidence="1 2">
    <name type="scientific">Gossypium arboreum</name>
    <name type="common">Tree cotton</name>
    <name type="synonym">Gossypium nanking</name>
    <dbReference type="NCBI Taxonomy" id="29729"/>
    <lineage>
        <taxon>Eukaryota</taxon>
        <taxon>Viridiplantae</taxon>
        <taxon>Streptophyta</taxon>
        <taxon>Embryophyta</taxon>
        <taxon>Tracheophyta</taxon>
        <taxon>Spermatophyta</taxon>
        <taxon>Magnoliopsida</taxon>
        <taxon>eudicotyledons</taxon>
        <taxon>Gunneridae</taxon>
        <taxon>Pentapetalae</taxon>
        <taxon>rosids</taxon>
        <taxon>malvids</taxon>
        <taxon>Malvales</taxon>
        <taxon>Malvaceae</taxon>
        <taxon>Malvoideae</taxon>
        <taxon>Gossypium</taxon>
    </lineage>
</organism>
<sequence>MSTPINKYIPDLSKLKPFDGANYCLWSQWMVILFEQLEVDYVLFNPLVTKELRDSVTIPGSSDIDATKKRNMESVMLGSRNMSLERLKFQMADDKEIMDQVHVYEKLVFDILAEGMEMCEILQANILIEKLSKSWADYLNLLKHKKRDIPLERLISHMKIKEANRPKDKALITSSQFSLKASIVESGFGSGLKLNRFKNAGMSKKIVKY</sequence>
<dbReference type="Pfam" id="PF14223">
    <property type="entry name" value="Retrotran_gag_2"/>
    <property type="match status" value="1"/>
</dbReference>
<dbReference type="EMBL" id="JARKNE010000011">
    <property type="protein sequence ID" value="KAK5784443.1"/>
    <property type="molecule type" value="Genomic_DNA"/>
</dbReference>